<comment type="caution">
    <text evidence="9">The sequence shown here is derived from an EMBL/GenBank/DDBJ whole genome shotgun (WGS) entry which is preliminary data.</text>
</comment>
<evidence type="ECO:0000256" key="6">
    <source>
        <dbReference type="ARBA" id="ARBA00022989"/>
    </source>
</evidence>
<evidence type="ECO:0000256" key="5">
    <source>
        <dbReference type="ARBA" id="ARBA00022692"/>
    </source>
</evidence>
<dbReference type="AlphaFoldDB" id="A0A645BDJ0"/>
<feature type="transmembrane region" description="Helical" evidence="8">
    <location>
        <begin position="186"/>
        <end position="219"/>
    </location>
</feature>
<reference evidence="9" key="1">
    <citation type="submission" date="2019-08" db="EMBL/GenBank/DDBJ databases">
        <authorList>
            <person name="Kucharzyk K."/>
            <person name="Murdoch R.W."/>
            <person name="Higgins S."/>
            <person name="Loffler F."/>
        </authorList>
    </citation>
    <scope>NUCLEOTIDE SEQUENCE</scope>
</reference>
<protein>
    <recommendedName>
        <fullName evidence="10">Inner membrane protein YgaZ</fullName>
    </recommendedName>
</protein>
<accession>A0A645BDJ0</accession>
<dbReference type="InterPro" id="IPR011606">
    <property type="entry name" value="Brnchd-chn_aa_trnsp_permease"/>
</dbReference>
<sequence>MKYRAFRAAIPYTLPVFMGYLFLGIAFGVLLTAQGFPVWLAPLMSLTIYAGSGQFVAIGLLSSVFSPVRAVIVTLAVNARHLFYGLSILDKVKDMGKRRAYMAFSLTDETYSLLCSASAPPEVDQNWFLFFIALLDHGYWVFGSTIGAVAGATMGFNSTGIEFAMTALFVVIFVEQWEGAKSHVPALLGLGVTGLCLFFAGSQQFILWSMLGIFLSLTALRGKLEQKEREGAAT</sequence>
<keyword evidence="5 8" id="KW-0812">Transmembrane</keyword>
<feature type="transmembrane region" description="Helical" evidence="8">
    <location>
        <begin position="154"/>
        <end position="174"/>
    </location>
</feature>
<evidence type="ECO:0000256" key="3">
    <source>
        <dbReference type="ARBA" id="ARBA00022448"/>
    </source>
</evidence>
<dbReference type="EMBL" id="VSSQ01019390">
    <property type="protein sequence ID" value="MPM63397.1"/>
    <property type="molecule type" value="Genomic_DNA"/>
</dbReference>
<evidence type="ECO:0000256" key="8">
    <source>
        <dbReference type="SAM" id="Phobius"/>
    </source>
</evidence>
<comment type="similarity">
    <text evidence="2">Belongs to the AzlC family.</text>
</comment>
<evidence type="ECO:0000313" key="9">
    <source>
        <dbReference type="EMBL" id="MPM63397.1"/>
    </source>
</evidence>
<evidence type="ECO:0000256" key="4">
    <source>
        <dbReference type="ARBA" id="ARBA00022475"/>
    </source>
</evidence>
<dbReference type="GO" id="GO:1903785">
    <property type="term" value="P:L-valine transmembrane transport"/>
    <property type="evidence" value="ECO:0007669"/>
    <property type="project" value="TreeGrafter"/>
</dbReference>
<gene>
    <name evidence="9" type="ORF">SDC9_110277</name>
</gene>
<feature type="transmembrane region" description="Helical" evidence="8">
    <location>
        <begin position="12"/>
        <end position="36"/>
    </location>
</feature>
<name>A0A645BDJ0_9ZZZZ</name>
<keyword evidence="4" id="KW-1003">Cell membrane</keyword>
<dbReference type="PANTHER" id="PTHR34979">
    <property type="entry name" value="INNER MEMBRANE PROTEIN YGAZ"/>
    <property type="match status" value="1"/>
</dbReference>
<evidence type="ECO:0000256" key="1">
    <source>
        <dbReference type="ARBA" id="ARBA00004651"/>
    </source>
</evidence>
<feature type="transmembrane region" description="Helical" evidence="8">
    <location>
        <begin position="56"/>
        <end position="79"/>
    </location>
</feature>
<dbReference type="PANTHER" id="PTHR34979:SF1">
    <property type="entry name" value="INNER MEMBRANE PROTEIN YGAZ"/>
    <property type="match status" value="1"/>
</dbReference>
<evidence type="ECO:0008006" key="10">
    <source>
        <dbReference type="Google" id="ProtNLM"/>
    </source>
</evidence>
<keyword evidence="3" id="KW-0813">Transport</keyword>
<feature type="transmembrane region" description="Helical" evidence="8">
    <location>
        <begin position="125"/>
        <end position="142"/>
    </location>
</feature>
<comment type="subcellular location">
    <subcellularLocation>
        <location evidence="1">Cell membrane</location>
        <topology evidence="1">Multi-pass membrane protein</topology>
    </subcellularLocation>
</comment>
<evidence type="ECO:0000256" key="2">
    <source>
        <dbReference type="ARBA" id="ARBA00010735"/>
    </source>
</evidence>
<organism evidence="9">
    <name type="scientific">bioreactor metagenome</name>
    <dbReference type="NCBI Taxonomy" id="1076179"/>
    <lineage>
        <taxon>unclassified sequences</taxon>
        <taxon>metagenomes</taxon>
        <taxon>ecological metagenomes</taxon>
    </lineage>
</organism>
<keyword evidence="6 8" id="KW-1133">Transmembrane helix</keyword>
<keyword evidence="7 8" id="KW-0472">Membrane</keyword>
<dbReference type="GO" id="GO:0005886">
    <property type="term" value="C:plasma membrane"/>
    <property type="evidence" value="ECO:0007669"/>
    <property type="project" value="UniProtKB-SubCell"/>
</dbReference>
<evidence type="ECO:0000256" key="7">
    <source>
        <dbReference type="ARBA" id="ARBA00023136"/>
    </source>
</evidence>
<proteinExistence type="inferred from homology"/>
<dbReference type="Pfam" id="PF03591">
    <property type="entry name" value="AzlC"/>
    <property type="match status" value="1"/>
</dbReference>